<sequence length="118" mass="13962">MFWFTLFQLLGLIALVTALIFYCRFKKLKFFPFIYQHIKHILIALAAIIVLITLICWKPLYHTTECFFRGKSMRAETKYSWYLGECQIKTRTGSYLPLNRSRGMPEGNENNGHNDLLY</sequence>
<evidence type="ECO:0000313" key="2">
    <source>
        <dbReference type="EMBL" id="TEA27202.1"/>
    </source>
</evidence>
<dbReference type="RefSeq" id="WP_024496032.1">
    <property type="nucleotide sequence ID" value="NZ_AWGA01000051.1"/>
</dbReference>
<accession>A0AB94ICQ2</accession>
<name>A0AB94ICQ2_9GAMM</name>
<organism evidence="2 3">
    <name type="scientific">Candidatus Schmidhempelia bombi str. Bimp</name>
    <dbReference type="NCBI Taxonomy" id="1387197"/>
    <lineage>
        <taxon>Bacteria</taxon>
        <taxon>Pseudomonadati</taxon>
        <taxon>Pseudomonadota</taxon>
        <taxon>Gammaproteobacteria</taxon>
        <taxon>Orbales</taxon>
        <taxon>Orbaceae</taxon>
        <taxon>Candidatus Schmidhempelia</taxon>
    </lineage>
</organism>
<feature type="transmembrane region" description="Helical" evidence="1">
    <location>
        <begin position="6"/>
        <end position="25"/>
    </location>
</feature>
<keyword evidence="1" id="KW-0472">Membrane</keyword>
<feature type="transmembrane region" description="Helical" evidence="1">
    <location>
        <begin position="37"/>
        <end position="60"/>
    </location>
</feature>
<gene>
    <name evidence="2" type="ORF">O970_04910</name>
</gene>
<dbReference type="AlphaFoldDB" id="A0AB94ICQ2"/>
<keyword evidence="1" id="KW-1133">Transmembrane helix</keyword>
<reference evidence="2 3" key="1">
    <citation type="journal article" date="2014" name="Appl. Environ. Microbiol.">
        <title>Genomic features of a bumble bee symbiont reflect its host environment.</title>
        <authorList>
            <person name="Martinson V.G."/>
            <person name="Magoc T."/>
            <person name="Koch H."/>
            <person name="Salzberg S.L."/>
            <person name="Moran N.A."/>
        </authorList>
    </citation>
    <scope>NUCLEOTIDE SEQUENCE [LARGE SCALE GENOMIC DNA]</scope>
    <source>
        <strain evidence="2 3">Bimp</strain>
    </source>
</reference>
<dbReference type="EMBL" id="AWGA01000051">
    <property type="protein sequence ID" value="TEA27202.1"/>
    <property type="molecule type" value="Genomic_DNA"/>
</dbReference>
<protein>
    <submittedName>
        <fullName evidence="2">Uncharacterized protein</fullName>
    </submittedName>
</protein>
<evidence type="ECO:0000313" key="3">
    <source>
        <dbReference type="Proteomes" id="UP000506160"/>
    </source>
</evidence>
<keyword evidence="3" id="KW-1185">Reference proteome</keyword>
<proteinExistence type="predicted"/>
<keyword evidence="1" id="KW-0812">Transmembrane</keyword>
<dbReference type="Proteomes" id="UP000506160">
    <property type="component" value="Unassembled WGS sequence"/>
</dbReference>
<comment type="caution">
    <text evidence="2">The sequence shown here is derived from an EMBL/GenBank/DDBJ whole genome shotgun (WGS) entry which is preliminary data.</text>
</comment>
<evidence type="ECO:0000256" key="1">
    <source>
        <dbReference type="SAM" id="Phobius"/>
    </source>
</evidence>